<dbReference type="Pfam" id="PF25482">
    <property type="entry name" value="DUF7905"/>
    <property type="match status" value="1"/>
</dbReference>
<dbReference type="AlphaFoldDB" id="A0A8K0W4Z9"/>
<protein>
    <recommendedName>
        <fullName evidence="1">DUF7905 domain-containing protein</fullName>
    </recommendedName>
</protein>
<gene>
    <name evidence="2" type="ORF">FB567DRAFT_29175</name>
</gene>
<name>A0A8K0W4Z9_9PLEO</name>
<keyword evidence="3" id="KW-1185">Reference proteome</keyword>
<comment type="caution">
    <text evidence="2">The sequence shown here is derived from an EMBL/GenBank/DDBJ whole genome shotgun (WGS) entry which is preliminary data.</text>
</comment>
<accession>A0A8K0W4Z9</accession>
<dbReference type="EMBL" id="JAGMVJ010000001">
    <property type="protein sequence ID" value="KAH7095379.1"/>
    <property type="molecule type" value="Genomic_DNA"/>
</dbReference>
<proteinExistence type="predicted"/>
<evidence type="ECO:0000313" key="3">
    <source>
        <dbReference type="Proteomes" id="UP000813461"/>
    </source>
</evidence>
<evidence type="ECO:0000313" key="2">
    <source>
        <dbReference type="EMBL" id="KAH7095379.1"/>
    </source>
</evidence>
<dbReference type="InterPro" id="IPR057227">
    <property type="entry name" value="DUF7905"/>
</dbReference>
<reference evidence="2" key="1">
    <citation type="journal article" date="2021" name="Nat. Commun.">
        <title>Genetic determinants of endophytism in the Arabidopsis root mycobiome.</title>
        <authorList>
            <person name="Mesny F."/>
            <person name="Miyauchi S."/>
            <person name="Thiergart T."/>
            <person name="Pickel B."/>
            <person name="Atanasova L."/>
            <person name="Karlsson M."/>
            <person name="Huettel B."/>
            <person name="Barry K.W."/>
            <person name="Haridas S."/>
            <person name="Chen C."/>
            <person name="Bauer D."/>
            <person name="Andreopoulos W."/>
            <person name="Pangilinan J."/>
            <person name="LaButti K."/>
            <person name="Riley R."/>
            <person name="Lipzen A."/>
            <person name="Clum A."/>
            <person name="Drula E."/>
            <person name="Henrissat B."/>
            <person name="Kohler A."/>
            <person name="Grigoriev I.V."/>
            <person name="Martin F.M."/>
            <person name="Hacquard S."/>
        </authorList>
    </citation>
    <scope>NUCLEOTIDE SEQUENCE</scope>
    <source>
        <strain evidence="2">MPI-SDFR-AT-0120</strain>
    </source>
</reference>
<evidence type="ECO:0000259" key="1">
    <source>
        <dbReference type="Pfam" id="PF25482"/>
    </source>
</evidence>
<sequence length="699" mass="78982">MQSHPACKKPSIWDPQPPAPVIDKSAFIGKKPSKVISVPHEYQRVTLARERDLLVHDIKENTNCVVIPQWDRQGKVTSFDLHGSGFAVDKAVRRLHEWISNAQKKSVGASAWAKMPAWIYNDWYYQTVETMELERKQKYKGGIVPNDDGELPDCKAIVVWPEDLSNREPEITPRDAFGNKLEALDALRMQVEVYIHLLPVQNRVWQIEIIGDDPVNVYDAEDRLGTMIERVRADASGVQLTHNIILDQSEGLDIELVQDESWWPNHVDPVVPHLLPSYIMDEPGTYRHQGLHTLQVEGVQYHLKSALEHIRSRKGAYDFVVRLGSVALSSKHVKVERIGYTFKKEHFVKEIDGPIELDVKKWLANDDVGYRILHRLMASEDYLEPTKSAAYFGYIPETLKKTRPTFRGTWVFRDPNTGVSQSPAPIRHAGRPAPLNQKPVNNEKAAPSPISLFVVQVDWTDDEEGSYEKGAPRFYKLGPGKQGPTKNMDINLLELGESRGWHFALESLIPLPTKIVPPILTGFADRVRMKAKYDPCSSTESFAEWDQTPTIKKHLVTGRLESVYSFGIKETCYKVEATAMWYPQHKRPVWGLAVRHTEWAAHLADLENLAVGRRADWGDTISTFFPADGHSSSYKPHEEDLGMGVLRLCKTAGVDTLINHLLRLSDIVSSVTAGGGIQLASVVTEENTDDDLYGWDEDS</sequence>
<organism evidence="2 3">
    <name type="scientific">Paraphoma chrysanthemicola</name>
    <dbReference type="NCBI Taxonomy" id="798071"/>
    <lineage>
        <taxon>Eukaryota</taxon>
        <taxon>Fungi</taxon>
        <taxon>Dikarya</taxon>
        <taxon>Ascomycota</taxon>
        <taxon>Pezizomycotina</taxon>
        <taxon>Dothideomycetes</taxon>
        <taxon>Pleosporomycetidae</taxon>
        <taxon>Pleosporales</taxon>
        <taxon>Pleosporineae</taxon>
        <taxon>Phaeosphaeriaceae</taxon>
        <taxon>Paraphoma</taxon>
    </lineage>
</organism>
<dbReference type="OrthoDB" id="4739136at2759"/>
<dbReference type="Proteomes" id="UP000813461">
    <property type="component" value="Unassembled WGS sequence"/>
</dbReference>
<feature type="domain" description="DUF7905" evidence="1">
    <location>
        <begin position="299"/>
        <end position="628"/>
    </location>
</feature>